<gene>
    <name evidence="2" type="ORF">BKD09_27150</name>
</gene>
<accession>A0A1L3FFE2</accession>
<dbReference type="SUPFAM" id="SSF88659">
    <property type="entry name" value="Sigma3 and sigma4 domains of RNA polymerase sigma factors"/>
    <property type="match status" value="1"/>
</dbReference>
<sequence>MEEPRELEEADEATDPETDQAAGVMPNRRILATRKHLAEVDSETEFLGRLAPTELRSALREVVAGSRAVLPESLVRLALAAHHARDRRLLSLSFEALTKTVTPLLAHQAWDLNGEDIRDQVQEVLEQLFEDIRAGKSGMAGRVFAAWAKRRSIDLYRKRAARFEGAFVRKERTLDGDPLDDVPDRIPSQEARVMLGRHIRKLPTIHALAFIRVHVFGMTRAEVAKQMDVDVRTLHDWLKKSAEVLGHDGEDDETD</sequence>
<dbReference type="InterPro" id="IPR036388">
    <property type="entry name" value="WH-like_DNA-bd_sf"/>
</dbReference>
<feature type="region of interest" description="Disordered" evidence="1">
    <location>
        <begin position="1"/>
        <end position="23"/>
    </location>
</feature>
<feature type="compositionally biased region" description="Acidic residues" evidence="1">
    <location>
        <begin position="1"/>
        <end position="18"/>
    </location>
</feature>
<dbReference type="AlphaFoldDB" id="A0A1L3FFE2"/>
<protein>
    <recommendedName>
        <fullName evidence="4">Sigma-70 family RNA polymerase sigma factor</fullName>
    </recommendedName>
</protein>
<dbReference type="InterPro" id="IPR013324">
    <property type="entry name" value="RNA_pol_sigma_r3/r4-like"/>
</dbReference>
<proteinExistence type="predicted"/>
<dbReference type="OrthoDB" id="8266023at2"/>
<dbReference type="RefSeq" id="WP_071913963.1">
    <property type="nucleotide sequence ID" value="NZ_CP017637.1"/>
</dbReference>
<dbReference type="EMBL" id="CP017637">
    <property type="protein sequence ID" value="APG12019.1"/>
    <property type="molecule type" value="Genomic_DNA"/>
</dbReference>
<evidence type="ECO:0000256" key="1">
    <source>
        <dbReference type="SAM" id="MobiDB-lite"/>
    </source>
</evidence>
<evidence type="ECO:0000313" key="2">
    <source>
        <dbReference type="EMBL" id="APG12019.1"/>
    </source>
</evidence>
<name>A0A1L3FFE2_BRAJP</name>
<dbReference type="Gene3D" id="1.10.10.10">
    <property type="entry name" value="Winged helix-like DNA-binding domain superfamily/Winged helix DNA-binding domain"/>
    <property type="match status" value="1"/>
</dbReference>
<evidence type="ECO:0000313" key="3">
    <source>
        <dbReference type="Proteomes" id="UP000181962"/>
    </source>
</evidence>
<evidence type="ECO:0008006" key="4">
    <source>
        <dbReference type="Google" id="ProtNLM"/>
    </source>
</evidence>
<reference evidence="2 3" key="1">
    <citation type="submission" date="2016-11" db="EMBL/GenBank/DDBJ databases">
        <title>Complete Genome Sequence of Bradyrhizobium sp. strain J5, an isolated from soybean nodule in Hokkaido.</title>
        <authorList>
            <person name="Kanehara K."/>
        </authorList>
    </citation>
    <scope>NUCLEOTIDE SEQUENCE [LARGE SCALE GENOMIC DNA]</scope>
    <source>
        <strain evidence="2 3">J5</strain>
    </source>
</reference>
<organism evidence="2 3">
    <name type="scientific">Bradyrhizobium japonicum</name>
    <dbReference type="NCBI Taxonomy" id="375"/>
    <lineage>
        <taxon>Bacteria</taxon>
        <taxon>Pseudomonadati</taxon>
        <taxon>Pseudomonadota</taxon>
        <taxon>Alphaproteobacteria</taxon>
        <taxon>Hyphomicrobiales</taxon>
        <taxon>Nitrobacteraceae</taxon>
        <taxon>Bradyrhizobium</taxon>
    </lineage>
</organism>
<dbReference type="Proteomes" id="UP000181962">
    <property type="component" value="Chromosome"/>
</dbReference>